<sequence length="181" mass="20555">MIIDSYLLTVKYYFMKFTVSECFDVQLSESELNEICQDGENNIERTRISGPTVHNIARDNQRSLQTIHEKDFVHRDFHSGNILIEIIENNSCKIDQYLIGNLGLSRPSNDIPQDSNIYGVILRQFSKSSADIYGVGLIMWELITGCKPFANAVFILNSKDITIIKFKQIILLIALSQSSSS</sequence>
<gene>
    <name evidence="2" type="ORF">RhiirA4_476930</name>
</gene>
<name>A0A2I1HCC9_9GLOM</name>
<comment type="caution">
    <text evidence="2">The sequence shown here is derived from an EMBL/GenBank/DDBJ whole genome shotgun (WGS) entry which is preliminary data.</text>
</comment>
<dbReference type="GO" id="GO:0004672">
    <property type="term" value="F:protein kinase activity"/>
    <property type="evidence" value="ECO:0007669"/>
    <property type="project" value="InterPro"/>
</dbReference>
<proteinExistence type="predicted"/>
<accession>A0A2I1HCC9</accession>
<dbReference type="PANTHER" id="PTHR23257">
    <property type="entry name" value="SERINE-THREONINE PROTEIN KINASE"/>
    <property type="match status" value="1"/>
</dbReference>
<evidence type="ECO:0000313" key="3">
    <source>
        <dbReference type="Proteomes" id="UP000234323"/>
    </source>
</evidence>
<organism evidence="2 3">
    <name type="scientific">Rhizophagus irregularis</name>
    <dbReference type="NCBI Taxonomy" id="588596"/>
    <lineage>
        <taxon>Eukaryota</taxon>
        <taxon>Fungi</taxon>
        <taxon>Fungi incertae sedis</taxon>
        <taxon>Mucoromycota</taxon>
        <taxon>Glomeromycotina</taxon>
        <taxon>Glomeromycetes</taxon>
        <taxon>Glomerales</taxon>
        <taxon>Glomeraceae</taxon>
        <taxon>Rhizophagus</taxon>
    </lineage>
</organism>
<protein>
    <recommendedName>
        <fullName evidence="1">Protein kinase domain-containing protein</fullName>
    </recommendedName>
</protein>
<dbReference type="SUPFAM" id="SSF56112">
    <property type="entry name" value="Protein kinase-like (PK-like)"/>
    <property type="match status" value="1"/>
</dbReference>
<dbReference type="PROSITE" id="PS50011">
    <property type="entry name" value="PROTEIN_KINASE_DOM"/>
    <property type="match status" value="1"/>
</dbReference>
<dbReference type="GO" id="GO:0005524">
    <property type="term" value="F:ATP binding"/>
    <property type="evidence" value="ECO:0007669"/>
    <property type="project" value="InterPro"/>
</dbReference>
<dbReference type="VEuPathDB" id="FungiDB:RhiirA1_472423"/>
<dbReference type="Gene3D" id="1.10.510.10">
    <property type="entry name" value="Transferase(Phosphotransferase) domain 1"/>
    <property type="match status" value="1"/>
</dbReference>
<dbReference type="InterPro" id="IPR011009">
    <property type="entry name" value="Kinase-like_dom_sf"/>
</dbReference>
<dbReference type="Proteomes" id="UP000234323">
    <property type="component" value="Unassembled WGS sequence"/>
</dbReference>
<dbReference type="GO" id="GO:0005737">
    <property type="term" value="C:cytoplasm"/>
    <property type="evidence" value="ECO:0007669"/>
    <property type="project" value="TreeGrafter"/>
</dbReference>
<dbReference type="InterPro" id="IPR050167">
    <property type="entry name" value="Ser_Thr_protein_kinase"/>
</dbReference>
<dbReference type="GO" id="GO:0007165">
    <property type="term" value="P:signal transduction"/>
    <property type="evidence" value="ECO:0007669"/>
    <property type="project" value="TreeGrafter"/>
</dbReference>
<evidence type="ECO:0000313" key="2">
    <source>
        <dbReference type="EMBL" id="PKY56546.1"/>
    </source>
</evidence>
<dbReference type="InterPro" id="IPR000719">
    <property type="entry name" value="Prot_kinase_dom"/>
</dbReference>
<dbReference type="PANTHER" id="PTHR23257:SF963">
    <property type="entry name" value="AT08303P"/>
    <property type="match status" value="1"/>
</dbReference>
<dbReference type="Pfam" id="PF00069">
    <property type="entry name" value="Pkinase"/>
    <property type="match status" value="1"/>
</dbReference>
<dbReference type="EMBL" id="LLXI01002221">
    <property type="protein sequence ID" value="PKY56546.1"/>
    <property type="molecule type" value="Genomic_DNA"/>
</dbReference>
<reference evidence="2 3" key="1">
    <citation type="submission" date="2015-10" db="EMBL/GenBank/DDBJ databases">
        <title>Genome analyses suggest a sexual origin of heterokaryosis in a supposedly ancient asexual fungus.</title>
        <authorList>
            <person name="Ropars J."/>
            <person name="Sedzielewska K."/>
            <person name="Noel J."/>
            <person name="Charron P."/>
            <person name="Farinelli L."/>
            <person name="Marton T."/>
            <person name="Kruger M."/>
            <person name="Pelin A."/>
            <person name="Brachmann A."/>
            <person name="Corradi N."/>
        </authorList>
    </citation>
    <scope>NUCLEOTIDE SEQUENCE [LARGE SCALE GENOMIC DNA]</scope>
    <source>
        <strain evidence="2 3">A4</strain>
    </source>
</reference>
<feature type="domain" description="Protein kinase" evidence="1">
    <location>
        <begin position="1"/>
        <end position="181"/>
    </location>
</feature>
<evidence type="ECO:0000259" key="1">
    <source>
        <dbReference type="PROSITE" id="PS50011"/>
    </source>
</evidence>
<dbReference type="AlphaFoldDB" id="A0A2I1HCC9"/>
<keyword evidence="3" id="KW-1185">Reference proteome</keyword>